<protein>
    <recommendedName>
        <fullName evidence="3">Type II toxin-antitoxin system RelE/ParE family toxin</fullName>
    </recommendedName>
</protein>
<reference evidence="1" key="2">
    <citation type="submission" date="2021-04" db="EMBL/GenBank/DDBJ databases">
        <authorList>
            <person name="Gilroy R."/>
        </authorList>
    </citation>
    <scope>NUCLEOTIDE SEQUENCE</scope>
    <source>
        <strain evidence="1">CHK169-2315</strain>
    </source>
</reference>
<dbReference type="Proteomes" id="UP000823937">
    <property type="component" value="Unassembled WGS sequence"/>
</dbReference>
<accession>A0A9D1PNH2</accession>
<organism evidence="1 2">
    <name type="scientific">Candidatus Pseudogracilibacillus intestinigallinarum</name>
    <dbReference type="NCBI Taxonomy" id="2838742"/>
    <lineage>
        <taxon>Bacteria</taxon>
        <taxon>Bacillati</taxon>
        <taxon>Bacillota</taxon>
        <taxon>Bacilli</taxon>
        <taxon>Bacillales</taxon>
        <taxon>Bacillaceae</taxon>
        <taxon>Pseudogracilibacillus</taxon>
    </lineage>
</organism>
<evidence type="ECO:0008006" key="3">
    <source>
        <dbReference type="Google" id="ProtNLM"/>
    </source>
</evidence>
<sequence>MTVFQVVITEHAEHDVQSIIDYVSKKQQTPSATQSFLNQVSNNFHHLKTLPKRFPLVNDIILANQGIQKTTVDHYLIFLYRVLIAQTCNHYSNIIC</sequence>
<proteinExistence type="predicted"/>
<dbReference type="Gene3D" id="3.30.2310.20">
    <property type="entry name" value="RelE-like"/>
    <property type="match status" value="1"/>
</dbReference>
<evidence type="ECO:0000313" key="1">
    <source>
        <dbReference type="EMBL" id="HIV75690.1"/>
    </source>
</evidence>
<dbReference type="EMBL" id="DXHX01000167">
    <property type="protein sequence ID" value="HIV75690.1"/>
    <property type="molecule type" value="Genomic_DNA"/>
</dbReference>
<reference evidence="1" key="1">
    <citation type="journal article" date="2021" name="PeerJ">
        <title>Extensive microbial diversity within the chicken gut microbiome revealed by metagenomics and culture.</title>
        <authorList>
            <person name="Gilroy R."/>
            <person name="Ravi A."/>
            <person name="Getino M."/>
            <person name="Pursley I."/>
            <person name="Horton D.L."/>
            <person name="Alikhan N.F."/>
            <person name="Baker D."/>
            <person name="Gharbi K."/>
            <person name="Hall N."/>
            <person name="Watson M."/>
            <person name="Adriaenssens E.M."/>
            <person name="Foster-Nyarko E."/>
            <person name="Jarju S."/>
            <person name="Secka A."/>
            <person name="Antonio M."/>
            <person name="Oren A."/>
            <person name="Chaudhuri R.R."/>
            <person name="La Ragione R."/>
            <person name="Hildebrand F."/>
            <person name="Pallen M.J."/>
        </authorList>
    </citation>
    <scope>NUCLEOTIDE SEQUENCE</scope>
    <source>
        <strain evidence="1">CHK169-2315</strain>
    </source>
</reference>
<comment type="caution">
    <text evidence="1">The sequence shown here is derived from an EMBL/GenBank/DDBJ whole genome shotgun (WGS) entry which is preliminary data.</text>
</comment>
<evidence type="ECO:0000313" key="2">
    <source>
        <dbReference type="Proteomes" id="UP000823937"/>
    </source>
</evidence>
<gene>
    <name evidence="1" type="ORF">H9895_11505</name>
</gene>
<dbReference type="InterPro" id="IPR035093">
    <property type="entry name" value="RelE/ParE_toxin_dom_sf"/>
</dbReference>
<dbReference type="AlphaFoldDB" id="A0A9D1PNH2"/>
<name>A0A9D1PNH2_9BACI</name>